<evidence type="ECO:0000313" key="9">
    <source>
        <dbReference type="EMBL" id="KAL3797389.1"/>
    </source>
</evidence>
<evidence type="ECO:0000256" key="2">
    <source>
        <dbReference type="ARBA" id="ARBA00012105"/>
    </source>
</evidence>
<dbReference type="GO" id="GO:0005524">
    <property type="term" value="F:ATP binding"/>
    <property type="evidence" value="ECO:0007669"/>
    <property type="project" value="UniProtKB-KW"/>
</dbReference>
<evidence type="ECO:0000256" key="7">
    <source>
        <dbReference type="ARBA" id="ARBA00022840"/>
    </source>
</evidence>
<evidence type="ECO:0000256" key="6">
    <source>
        <dbReference type="ARBA" id="ARBA00022741"/>
    </source>
</evidence>
<feature type="domain" description="Riboflavin kinase" evidence="8">
    <location>
        <begin position="7"/>
        <end position="172"/>
    </location>
</feature>
<reference evidence="9 10" key="1">
    <citation type="journal article" date="2020" name="G3 (Bethesda)">
        <title>Improved Reference Genome for Cyclotella cryptica CCMP332, a Model for Cell Wall Morphogenesis, Salinity Adaptation, and Lipid Production in Diatoms (Bacillariophyta).</title>
        <authorList>
            <person name="Roberts W.R."/>
            <person name="Downey K.M."/>
            <person name="Ruck E.C."/>
            <person name="Traller J.C."/>
            <person name="Alverson A.J."/>
        </authorList>
    </citation>
    <scope>NUCLEOTIDE SEQUENCE [LARGE SCALE GENOMIC DNA]</scope>
    <source>
        <strain evidence="9 10">CCMP332</strain>
    </source>
</reference>
<name>A0ABD3QBG7_9STRA</name>
<dbReference type="PANTHER" id="PTHR22749:SF6">
    <property type="entry name" value="RIBOFLAVIN KINASE"/>
    <property type="match status" value="1"/>
</dbReference>
<organism evidence="9 10">
    <name type="scientific">Cyclotella cryptica</name>
    <dbReference type="NCBI Taxonomy" id="29204"/>
    <lineage>
        <taxon>Eukaryota</taxon>
        <taxon>Sar</taxon>
        <taxon>Stramenopiles</taxon>
        <taxon>Ochrophyta</taxon>
        <taxon>Bacillariophyta</taxon>
        <taxon>Coscinodiscophyceae</taxon>
        <taxon>Thalassiosirophycidae</taxon>
        <taxon>Stephanodiscales</taxon>
        <taxon>Stephanodiscaceae</taxon>
        <taxon>Cyclotella</taxon>
    </lineage>
</organism>
<keyword evidence="6" id="KW-0547">Nucleotide-binding</keyword>
<dbReference type="InterPro" id="IPR023465">
    <property type="entry name" value="Riboflavin_kinase_dom_sf"/>
</dbReference>
<dbReference type="InterPro" id="IPR015865">
    <property type="entry name" value="Riboflavin_kinase_bac/euk"/>
</dbReference>
<keyword evidence="4" id="KW-0288">FMN</keyword>
<evidence type="ECO:0000256" key="5">
    <source>
        <dbReference type="ARBA" id="ARBA00022679"/>
    </source>
</evidence>
<evidence type="ECO:0000256" key="4">
    <source>
        <dbReference type="ARBA" id="ARBA00022643"/>
    </source>
</evidence>
<dbReference type="InterPro" id="IPR023468">
    <property type="entry name" value="Riboflavin_kinase"/>
</dbReference>
<dbReference type="PANTHER" id="PTHR22749">
    <property type="entry name" value="RIBOFLAVIN KINASE/FMN ADENYLYLTRANSFERASE"/>
    <property type="match status" value="1"/>
</dbReference>
<evidence type="ECO:0000313" key="10">
    <source>
        <dbReference type="Proteomes" id="UP001516023"/>
    </source>
</evidence>
<keyword evidence="10" id="KW-1185">Reference proteome</keyword>
<comment type="pathway">
    <text evidence="1">Cofactor biosynthesis; FMN biosynthesis; FMN from riboflavin (ATP route): step 1/1.</text>
</comment>
<dbReference type="EC" id="2.7.1.26" evidence="2"/>
<comment type="caution">
    <text evidence="9">The sequence shown here is derived from an EMBL/GenBank/DDBJ whole genome shotgun (WGS) entry which is preliminary data.</text>
</comment>
<dbReference type="Proteomes" id="UP001516023">
    <property type="component" value="Unassembled WGS sequence"/>
</dbReference>
<protein>
    <recommendedName>
        <fullName evidence="2">riboflavin kinase</fullName>
        <ecNumber evidence="2">2.7.1.26</ecNumber>
    </recommendedName>
</protein>
<sequence length="191" mass="20800">MTAQSTQLPIRMISRVVHGFGRGSKDLGIPTANVSLDKDTLKCSIDDYDALPTGIYWGFARIGEPSVDLSQGKGDAGGQSVLGRVYTTAISIGYNPTYNNKEKTVEPHLIAEPDHPQRHASSTGETQFQDFYGKTIVLSVVGFIRNELPFEGLDKLTEAIKKDINDAVNLANGSEPFIIAERTWVKTASDV</sequence>
<proteinExistence type="predicted"/>
<keyword evidence="5" id="KW-0808">Transferase</keyword>
<gene>
    <name evidence="9" type="ORF">HJC23_010515</name>
</gene>
<keyword evidence="7" id="KW-0067">ATP-binding</keyword>
<dbReference type="SMART" id="SM00904">
    <property type="entry name" value="Flavokinase"/>
    <property type="match status" value="1"/>
</dbReference>
<accession>A0ABD3QBG7</accession>
<dbReference type="GO" id="GO:0008531">
    <property type="term" value="F:riboflavin kinase activity"/>
    <property type="evidence" value="ECO:0007669"/>
    <property type="project" value="UniProtKB-EC"/>
</dbReference>
<evidence type="ECO:0000259" key="8">
    <source>
        <dbReference type="SMART" id="SM00904"/>
    </source>
</evidence>
<evidence type="ECO:0000256" key="3">
    <source>
        <dbReference type="ARBA" id="ARBA00022630"/>
    </source>
</evidence>
<dbReference type="Pfam" id="PF01687">
    <property type="entry name" value="Flavokinase"/>
    <property type="match status" value="1"/>
</dbReference>
<evidence type="ECO:0000256" key="1">
    <source>
        <dbReference type="ARBA" id="ARBA00005201"/>
    </source>
</evidence>
<dbReference type="SUPFAM" id="SSF82114">
    <property type="entry name" value="Riboflavin kinase-like"/>
    <property type="match status" value="1"/>
</dbReference>
<dbReference type="EMBL" id="JABMIG020000055">
    <property type="protein sequence ID" value="KAL3797389.1"/>
    <property type="molecule type" value="Genomic_DNA"/>
</dbReference>
<dbReference type="Gene3D" id="2.40.30.30">
    <property type="entry name" value="Riboflavin kinase-like"/>
    <property type="match status" value="1"/>
</dbReference>
<dbReference type="AlphaFoldDB" id="A0ABD3QBG7"/>
<keyword evidence="3" id="KW-0285">Flavoprotein</keyword>